<keyword evidence="1" id="KW-0472">Membrane</keyword>
<dbReference type="STRING" id="746697.Aeqsu_0074"/>
<dbReference type="HOGENOM" id="CLU_2379802_0_0_10"/>
<gene>
    <name evidence="2" type="ordered locus">Aeqsu_0074</name>
</gene>
<protein>
    <recommendedName>
        <fullName evidence="4">PQ loop repeat protein</fullName>
    </recommendedName>
</protein>
<keyword evidence="3" id="KW-1185">Reference proteome</keyword>
<dbReference type="eggNOG" id="ENOG502ZSR0">
    <property type="taxonomic scope" value="Bacteria"/>
</dbReference>
<proteinExistence type="predicted"/>
<evidence type="ECO:0008006" key="4">
    <source>
        <dbReference type="Google" id="ProtNLM"/>
    </source>
</evidence>
<evidence type="ECO:0000256" key="1">
    <source>
        <dbReference type="SAM" id="Phobius"/>
    </source>
</evidence>
<feature type="transmembrane region" description="Helical" evidence="1">
    <location>
        <begin position="6"/>
        <end position="24"/>
    </location>
</feature>
<organism evidence="2 3">
    <name type="scientific">Aequorivita sublithincola (strain DSM 14238 / LMG 21431 / ACAM 643 / 9-3)</name>
    <dbReference type="NCBI Taxonomy" id="746697"/>
    <lineage>
        <taxon>Bacteria</taxon>
        <taxon>Pseudomonadati</taxon>
        <taxon>Bacteroidota</taxon>
        <taxon>Flavobacteriia</taxon>
        <taxon>Flavobacteriales</taxon>
        <taxon>Flavobacteriaceae</taxon>
        <taxon>Aequorivita</taxon>
    </lineage>
</organism>
<dbReference type="EMBL" id="CP003280">
    <property type="protein sequence ID" value="AFL79606.1"/>
    <property type="molecule type" value="Genomic_DNA"/>
</dbReference>
<sequence>MEFGAIIWIYLPIVIATIEVIWSLKQTIKKNSYFDSLASLFILTLNGFSVYMLIEISNGGWPTYTPYLIILLSTFLFLIQIRRHKRRKTFGNTV</sequence>
<accession>I3YRI8</accession>
<evidence type="ECO:0000313" key="3">
    <source>
        <dbReference type="Proteomes" id="UP000006049"/>
    </source>
</evidence>
<dbReference type="AlphaFoldDB" id="I3YRI8"/>
<dbReference type="KEGG" id="asl:Aeqsu_0074"/>
<feature type="transmembrane region" description="Helical" evidence="1">
    <location>
        <begin position="60"/>
        <end position="79"/>
    </location>
</feature>
<evidence type="ECO:0000313" key="2">
    <source>
        <dbReference type="EMBL" id="AFL79606.1"/>
    </source>
</evidence>
<keyword evidence="1" id="KW-0812">Transmembrane</keyword>
<reference evidence="2 3" key="1">
    <citation type="submission" date="2012-06" db="EMBL/GenBank/DDBJ databases">
        <title>The complete genome of Aequorivita sublithincola DSM 14238.</title>
        <authorList>
            <consortium name="US DOE Joint Genome Institute (JGI-PGF)"/>
            <person name="Lucas S."/>
            <person name="Copeland A."/>
            <person name="Lapidus A."/>
            <person name="Goodwin L."/>
            <person name="Pitluck S."/>
            <person name="Peters L."/>
            <person name="Munk A.C.C."/>
            <person name="Kyrpides N."/>
            <person name="Mavromatis K."/>
            <person name="Pagani I."/>
            <person name="Ivanova N."/>
            <person name="Ovchinnikova G."/>
            <person name="Zeytun A."/>
            <person name="Detter J.C."/>
            <person name="Han C."/>
            <person name="Land M."/>
            <person name="Hauser L."/>
            <person name="Markowitz V."/>
            <person name="Cheng J.-F."/>
            <person name="Hugenholtz P."/>
            <person name="Woyke T."/>
            <person name="Wu D."/>
            <person name="Tindall B."/>
            <person name="Faehnrich R."/>
            <person name="Brambilla E."/>
            <person name="Klenk H.-P."/>
            <person name="Eisen J.A."/>
        </authorList>
    </citation>
    <scope>NUCLEOTIDE SEQUENCE [LARGE SCALE GENOMIC DNA]</scope>
    <source>
        <strain evidence="3">DSM 14238 / LMG 21431 / ACAM 643 / 9-3</strain>
    </source>
</reference>
<name>I3YRI8_AEQSU</name>
<feature type="transmembrane region" description="Helical" evidence="1">
    <location>
        <begin position="36"/>
        <end position="54"/>
    </location>
</feature>
<keyword evidence="1" id="KW-1133">Transmembrane helix</keyword>
<dbReference type="Proteomes" id="UP000006049">
    <property type="component" value="Chromosome"/>
</dbReference>